<dbReference type="Proteomes" id="UP000324022">
    <property type="component" value="Unassembled WGS sequence"/>
</dbReference>
<evidence type="ECO:0000313" key="2">
    <source>
        <dbReference type="EMBL" id="SPO29305.1"/>
    </source>
</evidence>
<keyword evidence="3" id="KW-1185">Reference proteome</keyword>
<reference evidence="2 3" key="1">
    <citation type="submission" date="2018-03" db="EMBL/GenBank/DDBJ databases">
        <authorList>
            <person name="Guldener U."/>
        </authorList>
    </citation>
    <scope>NUCLEOTIDE SEQUENCE [LARGE SCALE GENOMIC DNA]</scope>
    <source>
        <strain evidence="2 3">NBRC100155</strain>
    </source>
</reference>
<sequence>MRFSQLSSTLGFLFCCGLSAVLAGDFVFHNSPGYGMTQLPSTLKRVLQSSPHLPSTYPQAMIEEVRVSLHHPLQRQLSGIFKSIPADEPRLINLGPLEPNGERNTAFAVPIEHDSIRHERDERLFALFSAHKAKSGATGANKIDLHSLGFVKAKFVGDIEKDLQNAEDAAEDIRTGEVLSPDELLEYISEAH</sequence>
<protein>
    <submittedName>
        <fullName evidence="2">Uncharacterized protein</fullName>
    </submittedName>
</protein>
<proteinExistence type="predicted"/>
<feature type="chain" id="PRO_5022874246" evidence="1">
    <location>
        <begin position="24"/>
        <end position="192"/>
    </location>
</feature>
<name>A0A5C3EGV3_9BASI</name>
<organism evidence="2 3">
    <name type="scientific">Ustilago trichophora</name>
    <dbReference type="NCBI Taxonomy" id="86804"/>
    <lineage>
        <taxon>Eukaryota</taxon>
        <taxon>Fungi</taxon>
        <taxon>Dikarya</taxon>
        <taxon>Basidiomycota</taxon>
        <taxon>Ustilaginomycotina</taxon>
        <taxon>Ustilaginomycetes</taxon>
        <taxon>Ustilaginales</taxon>
        <taxon>Ustilaginaceae</taxon>
        <taxon>Ustilago</taxon>
    </lineage>
</organism>
<gene>
    <name evidence="2" type="ORF">UTRI_06254</name>
</gene>
<dbReference type="AlphaFoldDB" id="A0A5C3EGV3"/>
<evidence type="ECO:0000313" key="3">
    <source>
        <dbReference type="Proteomes" id="UP000324022"/>
    </source>
</evidence>
<keyword evidence="1" id="KW-0732">Signal</keyword>
<dbReference type="EMBL" id="OOIN01000027">
    <property type="protein sequence ID" value="SPO29305.1"/>
    <property type="molecule type" value="Genomic_DNA"/>
</dbReference>
<accession>A0A5C3EGV3</accession>
<evidence type="ECO:0000256" key="1">
    <source>
        <dbReference type="SAM" id="SignalP"/>
    </source>
</evidence>
<feature type="signal peptide" evidence="1">
    <location>
        <begin position="1"/>
        <end position="23"/>
    </location>
</feature>